<gene>
    <name evidence="1" type="ORF">SO802_028368</name>
</gene>
<sequence>MKIFNQSSKAPYQVRTCLADLVRSSLGSAFAFDNTVLTKMVESGMYATRPEIIFSGFSSSHQTEEEQLDFLEINQAGHDPGLPVRDRPFCKLPVFPSTDLAKLNDFKEEIPAIFSKYELPPRNSSETDEEWSFLDFLEQISPDEVTWQVDNTNKVLHCGPLFRTIFMGIADILYSYHKRNLFSGDVIGRMRIHCGLRIAITHPYTPANTSHNDLDGRKVDIIHFRWLVAKVVRKCFGEDYEPHLSKYFKLFFSELFLHPNGLKRYYMFQYYHPVFYNDGDKYKLVHVLPDLRKRDVQYFTEHFGLHEPKYGYHCWWSSLAKENDESMLGGVYLYKDNKIDVYDKNPNSLPIFLRNCHEHYTGGTETKNRRIIERNQQIEKENRKIQFRNEKVEQRMLHCGQRANLELELKLTPIKQKTPSDQLPFHCELEPKITERFPGIYACLIDSCIRGFNDHGKRHFGCTLAQLLFDKSPFGCQHQQVGYIGAATLQTEIAEEEKM</sequence>
<keyword evidence="2" id="KW-1185">Reference proteome</keyword>
<dbReference type="AlphaFoldDB" id="A0AAW2BTN0"/>
<accession>A0AAW2BTN0</accession>
<evidence type="ECO:0000313" key="1">
    <source>
        <dbReference type="EMBL" id="KAK9988129.1"/>
    </source>
</evidence>
<dbReference type="Proteomes" id="UP001459277">
    <property type="component" value="Unassembled WGS sequence"/>
</dbReference>
<organism evidence="1 2">
    <name type="scientific">Lithocarpus litseifolius</name>
    <dbReference type="NCBI Taxonomy" id="425828"/>
    <lineage>
        <taxon>Eukaryota</taxon>
        <taxon>Viridiplantae</taxon>
        <taxon>Streptophyta</taxon>
        <taxon>Embryophyta</taxon>
        <taxon>Tracheophyta</taxon>
        <taxon>Spermatophyta</taxon>
        <taxon>Magnoliopsida</taxon>
        <taxon>eudicotyledons</taxon>
        <taxon>Gunneridae</taxon>
        <taxon>Pentapetalae</taxon>
        <taxon>rosids</taxon>
        <taxon>fabids</taxon>
        <taxon>Fagales</taxon>
        <taxon>Fagaceae</taxon>
        <taxon>Lithocarpus</taxon>
    </lineage>
</organism>
<name>A0AAW2BTN0_9ROSI</name>
<dbReference type="EMBL" id="JAZDWU010000010">
    <property type="protein sequence ID" value="KAK9988129.1"/>
    <property type="molecule type" value="Genomic_DNA"/>
</dbReference>
<proteinExistence type="predicted"/>
<reference evidence="1 2" key="1">
    <citation type="submission" date="2024-01" db="EMBL/GenBank/DDBJ databases">
        <title>A telomere-to-telomere, gap-free genome of sweet tea (Lithocarpus litseifolius).</title>
        <authorList>
            <person name="Zhou J."/>
        </authorList>
    </citation>
    <scope>NUCLEOTIDE SEQUENCE [LARGE SCALE GENOMIC DNA]</scope>
    <source>
        <strain evidence="1">Zhou-2022a</strain>
        <tissue evidence="1">Leaf</tissue>
    </source>
</reference>
<evidence type="ECO:0000313" key="2">
    <source>
        <dbReference type="Proteomes" id="UP001459277"/>
    </source>
</evidence>
<protein>
    <submittedName>
        <fullName evidence="1">Uncharacterized protein</fullName>
    </submittedName>
</protein>
<comment type="caution">
    <text evidence="1">The sequence shown here is derived from an EMBL/GenBank/DDBJ whole genome shotgun (WGS) entry which is preliminary data.</text>
</comment>